<dbReference type="SUPFAM" id="SSF48452">
    <property type="entry name" value="TPR-like"/>
    <property type="match status" value="2"/>
</dbReference>
<reference evidence="8 9" key="1">
    <citation type="submission" date="2020-07" db="EMBL/GenBank/DDBJ databases">
        <authorList>
            <person name="Feng H."/>
        </authorList>
    </citation>
    <scope>NUCLEOTIDE SEQUENCE [LARGE SCALE GENOMIC DNA]</scope>
    <source>
        <strain evidence="9">s-10</strain>
    </source>
</reference>
<dbReference type="InterPro" id="IPR051476">
    <property type="entry name" value="Bac_ResReg_Asp_Phosphatase"/>
</dbReference>
<dbReference type="Pfam" id="PF01381">
    <property type="entry name" value="HTH_3"/>
    <property type="match status" value="1"/>
</dbReference>
<dbReference type="Gene3D" id="1.10.260.40">
    <property type="entry name" value="lambda repressor-like DNA-binding domains"/>
    <property type="match status" value="1"/>
</dbReference>
<dbReference type="EMBL" id="JACEIQ010000016">
    <property type="protein sequence ID" value="MBA4495568.1"/>
    <property type="molecule type" value="Genomic_DNA"/>
</dbReference>
<dbReference type="SMART" id="SM00028">
    <property type="entry name" value="TPR"/>
    <property type="match status" value="7"/>
</dbReference>
<sequence>MNFTHVGDLIRKARKEKGMRLQDLADDMIPPSTLSAIERGECRNPNKINYVLRKMEINIHDLSEREKEQEKDRKLDLMIIENRINSKPREALSKLSKLPAEYRGPLFYFLKGRCYYKTQQFDRAVELFHQALKILEKSIGDRSNLKPGCLNHLSVIAFKRGDKAAALRHAEEGLESFDLNGERGYYYTSLLTNKAIYLRGLGRAEDALKTLEKIDLNSSEIDIEAVIGIYDLQAKLKKDIRLYDEAESCANKGLEIARINHNCERQIELYITLGDIFKENGRLKHSEKCLLAAIDLKEEITRRKWLILEAYLKLGIIYFEKKDFQLSNKMLGKALKIAQKEKDMIEYSQALLYIGKSYLSESEYQEALAAFMEVYELHSNEKNDLEALYGLMQVYLLLNDEPNYIKYSHLYFRAKGLGGLSYD</sequence>
<dbReference type="RefSeq" id="WP_181753147.1">
    <property type="nucleotide sequence ID" value="NZ_JACEIQ010000016.1"/>
</dbReference>
<feature type="repeat" description="TPR" evidence="6">
    <location>
        <begin position="348"/>
        <end position="381"/>
    </location>
</feature>
<evidence type="ECO:0000313" key="9">
    <source>
        <dbReference type="Proteomes" id="UP000535491"/>
    </source>
</evidence>
<gene>
    <name evidence="8" type="ORF">H1191_14795</name>
</gene>
<dbReference type="SMART" id="SM00530">
    <property type="entry name" value="HTH_XRE"/>
    <property type="match status" value="1"/>
</dbReference>
<evidence type="ECO:0000256" key="1">
    <source>
        <dbReference type="ARBA" id="ARBA00004496"/>
    </source>
</evidence>
<evidence type="ECO:0000313" key="8">
    <source>
        <dbReference type="EMBL" id="MBA4495568.1"/>
    </source>
</evidence>
<dbReference type="Gene3D" id="1.25.40.10">
    <property type="entry name" value="Tetratricopeptide repeat domain"/>
    <property type="match status" value="3"/>
</dbReference>
<name>A0A7W1WT84_9BACL</name>
<dbReference type="Pfam" id="PF13181">
    <property type="entry name" value="TPR_8"/>
    <property type="match status" value="1"/>
</dbReference>
<dbReference type="GO" id="GO:0003677">
    <property type="term" value="F:DNA binding"/>
    <property type="evidence" value="ECO:0007669"/>
    <property type="project" value="InterPro"/>
</dbReference>
<keyword evidence="2" id="KW-0963">Cytoplasm</keyword>
<dbReference type="PANTHER" id="PTHR46630">
    <property type="entry name" value="TETRATRICOPEPTIDE REPEAT PROTEIN 29"/>
    <property type="match status" value="1"/>
</dbReference>
<feature type="repeat" description="TPR" evidence="6">
    <location>
        <begin position="308"/>
        <end position="341"/>
    </location>
</feature>
<keyword evidence="9" id="KW-1185">Reference proteome</keyword>
<organism evidence="8 9">
    <name type="scientific">Paenactinomyces guangxiensis</name>
    <dbReference type="NCBI Taxonomy" id="1490290"/>
    <lineage>
        <taxon>Bacteria</taxon>
        <taxon>Bacillati</taxon>
        <taxon>Bacillota</taxon>
        <taxon>Bacilli</taxon>
        <taxon>Bacillales</taxon>
        <taxon>Thermoactinomycetaceae</taxon>
        <taxon>Paenactinomyces</taxon>
    </lineage>
</organism>
<evidence type="ECO:0000256" key="4">
    <source>
        <dbReference type="ARBA" id="ARBA00022803"/>
    </source>
</evidence>
<accession>A0A7W1WT84</accession>
<evidence type="ECO:0000259" key="7">
    <source>
        <dbReference type="PROSITE" id="PS50943"/>
    </source>
</evidence>
<protein>
    <submittedName>
        <fullName evidence="8">Tetratricopeptide repeat protein</fullName>
    </submittedName>
</protein>
<dbReference type="PROSITE" id="PS50943">
    <property type="entry name" value="HTH_CROC1"/>
    <property type="match status" value="1"/>
</dbReference>
<dbReference type="PROSITE" id="PS50005">
    <property type="entry name" value="TPR"/>
    <property type="match status" value="3"/>
</dbReference>
<proteinExistence type="inferred from homology"/>
<evidence type="ECO:0000256" key="3">
    <source>
        <dbReference type="ARBA" id="ARBA00022737"/>
    </source>
</evidence>
<dbReference type="PANTHER" id="PTHR46630:SF1">
    <property type="entry name" value="TETRATRICOPEPTIDE REPEAT PROTEIN 29"/>
    <property type="match status" value="1"/>
</dbReference>
<feature type="repeat" description="TPR" evidence="6">
    <location>
        <begin position="105"/>
        <end position="138"/>
    </location>
</feature>
<dbReference type="SUPFAM" id="SSF47413">
    <property type="entry name" value="lambda repressor-like DNA-binding domains"/>
    <property type="match status" value="1"/>
</dbReference>
<dbReference type="Proteomes" id="UP000535491">
    <property type="component" value="Unassembled WGS sequence"/>
</dbReference>
<evidence type="ECO:0000256" key="6">
    <source>
        <dbReference type="PROSITE-ProRule" id="PRU00339"/>
    </source>
</evidence>
<keyword evidence="3" id="KW-0677">Repeat</keyword>
<comment type="caution">
    <text evidence="8">The sequence shown here is derived from an EMBL/GenBank/DDBJ whole genome shotgun (WGS) entry which is preliminary data.</text>
</comment>
<dbReference type="AlphaFoldDB" id="A0A7W1WT84"/>
<comment type="similarity">
    <text evidence="5">Belongs to the Rap family.</text>
</comment>
<evidence type="ECO:0000256" key="5">
    <source>
        <dbReference type="ARBA" id="ARBA00038253"/>
    </source>
</evidence>
<feature type="domain" description="HTH cro/C1-type" evidence="7">
    <location>
        <begin position="10"/>
        <end position="46"/>
    </location>
</feature>
<dbReference type="Pfam" id="PF13424">
    <property type="entry name" value="TPR_12"/>
    <property type="match status" value="2"/>
</dbReference>
<dbReference type="InterPro" id="IPR010982">
    <property type="entry name" value="Lambda_DNA-bd_dom_sf"/>
</dbReference>
<comment type="subcellular location">
    <subcellularLocation>
        <location evidence="1">Cytoplasm</location>
    </subcellularLocation>
</comment>
<dbReference type="InterPro" id="IPR011990">
    <property type="entry name" value="TPR-like_helical_dom_sf"/>
</dbReference>
<dbReference type="CDD" id="cd00093">
    <property type="entry name" value="HTH_XRE"/>
    <property type="match status" value="1"/>
</dbReference>
<dbReference type="InterPro" id="IPR019734">
    <property type="entry name" value="TPR_rpt"/>
</dbReference>
<evidence type="ECO:0000256" key="2">
    <source>
        <dbReference type="ARBA" id="ARBA00022490"/>
    </source>
</evidence>
<keyword evidence="4 6" id="KW-0802">TPR repeat</keyword>
<dbReference type="InterPro" id="IPR001387">
    <property type="entry name" value="Cro/C1-type_HTH"/>
</dbReference>
<dbReference type="GO" id="GO:0005737">
    <property type="term" value="C:cytoplasm"/>
    <property type="evidence" value="ECO:0007669"/>
    <property type="project" value="UniProtKB-SubCell"/>
</dbReference>